<dbReference type="KEGG" id="ccot:CCAX7_39830"/>
<name>A0A402D4Y7_9BACT</name>
<dbReference type="GO" id="GO:0140359">
    <property type="term" value="F:ABC-type transporter activity"/>
    <property type="evidence" value="ECO:0007669"/>
    <property type="project" value="InterPro"/>
</dbReference>
<sequence length="259" mass="28434">MQALRNIGIIGRITMLEGARKQVFHVLLMVAVVMIFGATVLAHFDNKVQAKMLADLSLASMFFVSAAIAITITVTGLPGEMEQKTVYPVLAKAVSRGQFVLGKFAGAMGTVAIGMAVMAIAFVFVEWWFLAGHIDFAVLYVVPFLFLETAILAAISLTLSTVCSWPLAWFLSVVICLLGNVKFQLYTSLMSKHPSAFNKVTINGLYHLLPSLESFNFKDALVHHLTVPNLYLWQTALYGLCYTAAMLTLASISFSRREL</sequence>
<dbReference type="Pfam" id="PF12679">
    <property type="entry name" value="ABC2_membrane_2"/>
    <property type="match status" value="1"/>
</dbReference>
<evidence type="ECO:0000313" key="2">
    <source>
        <dbReference type="Proteomes" id="UP000287394"/>
    </source>
</evidence>
<organism evidence="1 2">
    <name type="scientific">Capsulimonas corticalis</name>
    <dbReference type="NCBI Taxonomy" id="2219043"/>
    <lineage>
        <taxon>Bacteria</taxon>
        <taxon>Bacillati</taxon>
        <taxon>Armatimonadota</taxon>
        <taxon>Armatimonadia</taxon>
        <taxon>Capsulimonadales</taxon>
        <taxon>Capsulimonadaceae</taxon>
        <taxon>Capsulimonas</taxon>
    </lineage>
</organism>
<proteinExistence type="predicted"/>
<dbReference type="RefSeq" id="WP_119324558.1">
    <property type="nucleotide sequence ID" value="NZ_AP025739.1"/>
</dbReference>
<gene>
    <name evidence="1" type="ORF">CCAX7_39830</name>
</gene>
<dbReference type="Proteomes" id="UP000287394">
    <property type="component" value="Chromosome"/>
</dbReference>
<protein>
    <submittedName>
        <fullName evidence="1">Uncharacterized protein</fullName>
    </submittedName>
</protein>
<evidence type="ECO:0000313" key="1">
    <source>
        <dbReference type="EMBL" id="BDI31932.1"/>
    </source>
</evidence>
<dbReference type="AlphaFoldDB" id="A0A402D4Y7"/>
<dbReference type="GO" id="GO:0005886">
    <property type="term" value="C:plasma membrane"/>
    <property type="evidence" value="ECO:0007669"/>
    <property type="project" value="UniProtKB-SubCell"/>
</dbReference>
<accession>A0A402D4Y7</accession>
<dbReference type="EMBL" id="AP025739">
    <property type="protein sequence ID" value="BDI31932.1"/>
    <property type="molecule type" value="Genomic_DNA"/>
</dbReference>
<dbReference type="PANTHER" id="PTHR43471">
    <property type="entry name" value="ABC TRANSPORTER PERMEASE"/>
    <property type="match status" value="1"/>
</dbReference>
<keyword evidence="2" id="KW-1185">Reference proteome</keyword>
<dbReference type="PANTHER" id="PTHR43471:SF10">
    <property type="entry name" value="SLL1107 PROTEIN"/>
    <property type="match status" value="1"/>
</dbReference>
<dbReference type="OrthoDB" id="468402at2"/>
<reference evidence="1 2" key="1">
    <citation type="journal article" date="2019" name="Int. J. Syst. Evol. Microbiol.">
        <title>Capsulimonas corticalis gen. nov., sp. nov., an aerobic capsulated bacterium, of a novel bacterial order, Capsulimonadales ord. nov., of the class Armatimonadia of the phylum Armatimonadetes.</title>
        <authorList>
            <person name="Li J."/>
            <person name="Kudo C."/>
            <person name="Tonouchi A."/>
        </authorList>
    </citation>
    <scope>NUCLEOTIDE SEQUENCE [LARGE SCALE GENOMIC DNA]</scope>
    <source>
        <strain evidence="1 2">AX-7</strain>
    </source>
</reference>